<dbReference type="PROSITE" id="PS50297">
    <property type="entry name" value="ANK_REP_REGION"/>
    <property type="match status" value="4"/>
</dbReference>
<accession>A0AA38HS38</accession>
<evidence type="ECO:0000256" key="2">
    <source>
        <dbReference type="ARBA" id="ARBA00023043"/>
    </source>
</evidence>
<sequence>MAVSIKEVFKNLERNELKYTEEPQRCSYDINAQQQINGSTNFTWARDWRCNAPITRHNLNRFEMVKWLLKNGADIKLRDSYDTPLTAAVREGNLQMVKLLLKKGADVDDCDFKGVPPIIRASKENKSDILELFLKQTVNTDLVDGEGNTALVAAVRNESSDVIQCLLKYGTDVNESKNDKTPLAWAAEKGSVNSLKVLLKAGADINMLSTDGNTALGTAVRFKRLEAARYLTNNNANVCKFGAKGKTPLLWAVLNQDIAMINWLLDHGAEYIIDSVFLQAIETGNLQVVQVLEKHGTFELEADKATSSLHMALNSVDVAKYLIKRGAKVADIQISTITDLFKRNNLEMVKLLIENGARLNELDSCGETVLTTAIKKENFGMAKYFVERGANIFQFLVDNGAKITEEDQEESPKLARYYRIAQESSLRKGKTSVEIGSNQEDAKE</sequence>
<evidence type="ECO:0000256" key="4">
    <source>
        <dbReference type="SAM" id="MobiDB-lite"/>
    </source>
</evidence>
<keyword evidence="6" id="KW-1185">Reference proteome</keyword>
<evidence type="ECO:0000313" key="5">
    <source>
        <dbReference type="EMBL" id="KAJ3642829.1"/>
    </source>
</evidence>
<name>A0AA38HS38_9CUCU</name>
<evidence type="ECO:0000256" key="3">
    <source>
        <dbReference type="PROSITE-ProRule" id="PRU00023"/>
    </source>
</evidence>
<dbReference type="Proteomes" id="UP001168821">
    <property type="component" value="Unassembled WGS sequence"/>
</dbReference>
<keyword evidence="2 3" id="KW-0040">ANK repeat</keyword>
<organism evidence="5 6">
    <name type="scientific">Zophobas morio</name>
    <dbReference type="NCBI Taxonomy" id="2755281"/>
    <lineage>
        <taxon>Eukaryota</taxon>
        <taxon>Metazoa</taxon>
        <taxon>Ecdysozoa</taxon>
        <taxon>Arthropoda</taxon>
        <taxon>Hexapoda</taxon>
        <taxon>Insecta</taxon>
        <taxon>Pterygota</taxon>
        <taxon>Neoptera</taxon>
        <taxon>Endopterygota</taxon>
        <taxon>Coleoptera</taxon>
        <taxon>Polyphaga</taxon>
        <taxon>Cucujiformia</taxon>
        <taxon>Tenebrionidae</taxon>
        <taxon>Zophobas</taxon>
    </lineage>
</organism>
<dbReference type="AlphaFoldDB" id="A0AA38HS38"/>
<feature type="repeat" description="ANK" evidence="3">
    <location>
        <begin position="178"/>
        <end position="210"/>
    </location>
</feature>
<feature type="repeat" description="ANK" evidence="3">
    <location>
        <begin position="80"/>
        <end position="112"/>
    </location>
</feature>
<dbReference type="SUPFAM" id="SSF48403">
    <property type="entry name" value="Ankyrin repeat"/>
    <property type="match status" value="1"/>
</dbReference>
<proteinExistence type="predicted"/>
<dbReference type="EMBL" id="JALNTZ010000008">
    <property type="protein sequence ID" value="KAJ3642829.1"/>
    <property type="molecule type" value="Genomic_DNA"/>
</dbReference>
<dbReference type="InterPro" id="IPR002110">
    <property type="entry name" value="Ankyrin_rpt"/>
</dbReference>
<dbReference type="Gene3D" id="1.25.40.20">
    <property type="entry name" value="Ankyrin repeat-containing domain"/>
    <property type="match status" value="3"/>
</dbReference>
<feature type="region of interest" description="Disordered" evidence="4">
    <location>
        <begin position="424"/>
        <end position="444"/>
    </location>
</feature>
<dbReference type="PANTHER" id="PTHR24198:SF165">
    <property type="entry name" value="ANKYRIN REPEAT-CONTAINING PROTEIN-RELATED"/>
    <property type="match status" value="1"/>
</dbReference>
<evidence type="ECO:0000256" key="1">
    <source>
        <dbReference type="ARBA" id="ARBA00022737"/>
    </source>
</evidence>
<keyword evidence="1" id="KW-0677">Repeat</keyword>
<feature type="repeat" description="ANK" evidence="3">
    <location>
        <begin position="244"/>
        <end position="276"/>
    </location>
</feature>
<dbReference type="PANTHER" id="PTHR24198">
    <property type="entry name" value="ANKYRIN REPEAT AND PROTEIN KINASE DOMAIN-CONTAINING PROTEIN"/>
    <property type="match status" value="1"/>
</dbReference>
<gene>
    <name evidence="5" type="ORF">Zmor_025581</name>
</gene>
<reference evidence="5" key="1">
    <citation type="journal article" date="2023" name="G3 (Bethesda)">
        <title>Whole genome assemblies of Zophobas morio and Tenebrio molitor.</title>
        <authorList>
            <person name="Kaur S."/>
            <person name="Stinson S.A."/>
            <person name="diCenzo G.C."/>
        </authorList>
    </citation>
    <scope>NUCLEOTIDE SEQUENCE</scope>
    <source>
        <strain evidence="5">QUZm001</strain>
    </source>
</reference>
<dbReference type="SMART" id="SM00248">
    <property type="entry name" value="ANK"/>
    <property type="match status" value="10"/>
</dbReference>
<dbReference type="InterPro" id="IPR036770">
    <property type="entry name" value="Ankyrin_rpt-contain_sf"/>
</dbReference>
<feature type="repeat" description="ANK" evidence="3">
    <location>
        <begin position="146"/>
        <end position="178"/>
    </location>
</feature>
<dbReference type="PROSITE" id="PS50088">
    <property type="entry name" value="ANK_REPEAT"/>
    <property type="match status" value="4"/>
</dbReference>
<feature type="compositionally biased region" description="Polar residues" evidence="4">
    <location>
        <begin position="434"/>
        <end position="444"/>
    </location>
</feature>
<evidence type="ECO:0000313" key="6">
    <source>
        <dbReference type="Proteomes" id="UP001168821"/>
    </source>
</evidence>
<dbReference type="Pfam" id="PF13637">
    <property type="entry name" value="Ank_4"/>
    <property type="match status" value="3"/>
</dbReference>
<dbReference type="Pfam" id="PF12796">
    <property type="entry name" value="Ank_2"/>
    <property type="match status" value="1"/>
</dbReference>
<protein>
    <submittedName>
        <fullName evidence="5">Uncharacterized protein</fullName>
    </submittedName>
</protein>
<comment type="caution">
    <text evidence="5">The sequence shown here is derived from an EMBL/GenBank/DDBJ whole genome shotgun (WGS) entry which is preliminary data.</text>
</comment>